<dbReference type="InterPro" id="IPR052396">
    <property type="entry name" value="Meiotic_Drive_Suppr_Kinase"/>
</dbReference>
<gene>
    <name evidence="1" type="ORF">CVT26_001292</name>
</gene>
<dbReference type="PANTHER" id="PTHR37171:SF1">
    <property type="entry name" value="SERINE_THREONINE-PROTEIN KINASE YRZF-RELATED"/>
    <property type="match status" value="1"/>
</dbReference>
<dbReference type="AlphaFoldDB" id="A0A409Y1W1"/>
<evidence type="ECO:0000313" key="1">
    <source>
        <dbReference type="EMBL" id="PPQ97034.1"/>
    </source>
</evidence>
<dbReference type="InParanoid" id="A0A409Y1W1"/>
<dbReference type="Proteomes" id="UP000284706">
    <property type="component" value="Unassembled WGS sequence"/>
</dbReference>
<comment type="caution">
    <text evidence="1">The sequence shown here is derived from an EMBL/GenBank/DDBJ whole genome shotgun (WGS) entry which is preliminary data.</text>
</comment>
<dbReference type="SUPFAM" id="SSF56112">
    <property type="entry name" value="Protein kinase-like (PK-like)"/>
    <property type="match status" value="1"/>
</dbReference>
<name>A0A409Y1W1_9AGAR</name>
<dbReference type="InterPro" id="IPR011009">
    <property type="entry name" value="Kinase-like_dom_sf"/>
</dbReference>
<dbReference type="PANTHER" id="PTHR37171">
    <property type="entry name" value="SERINE/THREONINE-PROTEIN KINASE YRZF-RELATED"/>
    <property type="match status" value="1"/>
</dbReference>
<evidence type="ECO:0000313" key="2">
    <source>
        <dbReference type="Proteomes" id="UP000284706"/>
    </source>
</evidence>
<proteinExistence type="predicted"/>
<reference evidence="1 2" key="1">
    <citation type="journal article" date="2018" name="Evol. Lett.">
        <title>Horizontal gene cluster transfer increased hallucinogenic mushroom diversity.</title>
        <authorList>
            <person name="Reynolds H.T."/>
            <person name="Vijayakumar V."/>
            <person name="Gluck-Thaler E."/>
            <person name="Korotkin H.B."/>
            <person name="Matheny P.B."/>
            <person name="Slot J.C."/>
        </authorList>
    </citation>
    <scope>NUCLEOTIDE SEQUENCE [LARGE SCALE GENOMIC DNA]</scope>
    <source>
        <strain evidence="1 2">SRW20</strain>
    </source>
</reference>
<dbReference type="OrthoDB" id="3182995at2759"/>
<dbReference type="EMBL" id="NHYE01001297">
    <property type="protein sequence ID" value="PPQ97034.1"/>
    <property type="molecule type" value="Genomic_DNA"/>
</dbReference>
<accession>A0A409Y1W1</accession>
<protein>
    <submittedName>
        <fullName evidence="1">Uncharacterized protein</fullName>
    </submittedName>
</protein>
<keyword evidence="2" id="KW-1185">Reference proteome</keyword>
<organism evidence="1 2">
    <name type="scientific">Gymnopilus dilepis</name>
    <dbReference type="NCBI Taxonomy" id="231916"/>
    <lineage>
        <taxon>Eukaryota</taxon>
        <taxon>Fungi</taxon>
        <taxon>Dikarya</taxon>
        <taxon>Basidiomycota</taxon>
        <taxon>Agaricomycotina</taxon>
        <taxon>Agaricomycetes</taxon>
        <taxon>Agaricomycetidae</taxon>
        <taxon>Agaricales</taxon>
        <taxon>Agaricineae</taxon>
        <taxon>Hymenogastraceae</taxon>
        <taxon>Gymnopilus</taxon>
    </lineage>
</organism>
<sequence>MMRTILPDLPFTKFADAVPLASGAHSKIDPTTRAHPKTDLQHLTPWVSFSEEIHQAIESAMARVRLNPGHFDLIYEPAYPSPVGCEEEIRCHATFALHRPVERVLQALGVEGRFCSPHGVDYALIGEPDFLWISGKPQSADLCPKLVVEYKPWWEANLSDIPSTFADSSSDKLSEQSLEALHQVYGYMTLNNNRYGILTNWKEALFLRRTETSEKTLDYYHVKLDRPLAVDSPISMLKAWVGITLLAEVDWFCAPASIPEHGLGSPGIGKYQCLDLDYRLCLFDLSSVHRGKHGNVLETQILMPGRRQSEISVRCKVVDTSRYPFEAETLENEVDIYASLQNFQGLVTPKFRGYYCILGFLKILALQPVGVPIPRDASISEALRMKMKGSLRQIHEAGFIHGDIALCNFCLTTDEKVFLVNFQDSRRADAQTELDREMAEIDGL</sequence>